<feature type="transmembrane region" description="Helical" evidence="8">
    <location>
        <begin position="226"/>
        <end position="244"/>
    </location>
</feature>
<proteinExistence type="inferred from homology"/>
<evidence type="ECO:0000256" key="4">
    <source>
        <dbReference type="ARBA" id="ARBA00022475"/>
    </source>
</evidence>
<dbReference type="Pfam" id="PF01925">
    <property type="entry name" value="TauE"/>
    <property type="match status" value="1"/>
</dbReference>
<feature type="transmembrane region" description="Helical" evidence="8">
    <location>
        <begin position="99"/>
        <end position="118"/>
    </location>
</feature>
<dbReference type="AlphaFoldDB" id="A0A0R1KU24"/>
<dbReference type="RefSeq" id="WP_056951097.1">
    <property type="nucleotide sequence ID" value="NZ_AZDY01000029.1"/>
</dbReference>
<feature type="transmembrane region" description="Helical" evidence="8">
    <location>
        <begin position="201"/>
        <end position="220"/>
    </location>
</feature>
<dbReference type="PANTHER" id="PTHR30269:SF0">
    <property type="entry name" value="MEMBRANE TRANSPORTER PROTEIN YFCA-RELATED"/>
    <property type="match status" value="1"/>
</dbReference>
<keyword evidence="4 8" id="KW-1003">Cell membrane</keyword>
<keyword evidence="5 8" id="KW-0812">Transmembrane</keyword>
<organism evidence="9 10">
    <name type="scientific">Companilactobacillus bobalius DSM 19674</name>
    <dbReference type="NCBI Taxonomy" id="1423788"/>
    <lineage>
        <taxon>Bacteria</taxon>
        <taxon>Bacillati</taxon>
        <taxon>Bacillota</taxon>
        <taxon>Bacilli</taxon>
        <taxon>Lactobacillales</taxon>
        <taxon>Lactobacillaceae</taxon>
        <taxon>Companilactobacillus</taxon>
        <taxon>Companilactobacillus bobalius</taxon>
    </lineage>
</organism>
<evidence type="ECO:0000256" key="5">
    <source>
        <dbReference type="ARBA" id="ARBA00022692"/>
    </source>
</evidence>
<evidence type="ECO:0000313" key="9">
    <source>
        <dbReference type="EMBL" id="KRK84057.1"/>
    </source>
</evidence>
<dbReference type="PATRIC" id="fig|1423788.3.peg.1092"/>
<dbReference type="Proteomes" id="UP000051515">
    <property type="component" value="Unassembled WGS sequence"/>
</dbReference>
<evidence type="ECO:0000256" key="8">
    <source>
        <dbReference type="RuleBase" id="RU363041"/>
    </source>
</evidence>
<accession>A0A0R1KU24</accession>
<evidence type="ECO:0000256" key="6">
    <source>
        <dbReference type="ARBA" id="ARBA00022989"/>
    </source>
</evidence>
<comment type="caution">
    <text evidence="9">The sequence shown here is derived from an EMBL/GenBank/DDBJ whole genome shotgun (WGS) entry which is preliminary data.</text>
</comment>
<dbReference type="OrthoDB" id="2329556at2"/>
<comment type="subcellular location">
    <subcellularLocation>
        <location evidence="1 8">Cell membrane</location>
        <topology evidence="1 8">Multi-pass membrane protein</topology>
    </subcellularLocation>
</comment>
<name>A0A0R1KU24_9LACO</name>
<keyword evidence="10" id="KW-1185">Reference proteome</keyword>
<dbReference type="STRING" id="1423788.FC78_GL001064"/>
<dbReference type="PANTHER" id="PTHR30269">
    <property type="entry name" value="TRANSMEMBRANE PROTEIN YFCA"/>
    <property type="match status" value="1"/>
</dbReference>
<dbReference type="InterPro" id="IPR052017">
    <property type="entry name" value="TSUP"/>
</dbReference>
<evidence type="ECO:0000256" key="7">
    <source>
        <dbReference type="ARBA" id="ARBA00023136"/>
    </source>
</evidence>
<feature type="transmembrane region" description="Helical" evidence="8">
    <location>
        <begin position="41"/>
        <end position="62"/>
    </location>
</feature>
<feature type="transmembrane region" description="Helical" evidence="8">
    <location>
        <begin position="130"/>
        <end position="161"/>
    </location>
</feature>
<comment type="similarity">
    <text evidence="2 8">Belongs to the 4-toluene sulfonate uptake permease (TSUP) (TC 2.A.102) family.</text>
</comment>
<evidence type="ECO:0000256" key="2">
    <source>
        <dbReference type="ARBA" id="ARBA00009142"/>
    </source>
</evidence>
<dbReference type="EMBL" id="AZDY01000029">
    <property type="protein sequence ID" value="KRK84057.1"/>
    <property type="molecule type" value="Genomic_DNA"/>
</dbReference>
<sequence>MLNFTLVLVFFGGIVGGIISSVAGGASIVSYPVLLISGVPPIFANITNHGALIFDYLGAVASSAQELKGHWKQALFYAISATVGAIFGTYLLLAFPSSVFEKVVPIFLVISGTMFLLGKKQNRGTKKNLANIWVIIIMALMGCYTGYFGGANGVIVLAVLQYLTNEDFLVNNAIKNVICGVANVSAFIMFIFRSKIYWQQGIFLAAGMLIGGLLGPKILRHVSVKMVRWIVAILAFIQAIYFFIQAY</sequence>
<keyword evidence="7 8" id="KW-0472">Membrane</keyword>
<gene>
    <name evidence="9" type="ORF">FC78_GL001064</name>
</gene>
<protein>
    <recommendedName>
        <fullName evidence="8">Probable membrane transporter protein</fullName>
    </recommendedName>
</protein>
<keyword evidence="3" id="KW-0813">Transport</keyword>
<evidence type="ECO:0000313" key="10">
    <source>
        <dbReference type="Proteomes" id="UP000051515"/>
    </source>
</evidence>
<evidence type="ECO:0000256" key="1">
    <source>
        <dbReference type="ARBA" id="ARBA00004651"/>
    </source>
</evidence>
<reference evidence="9 10" key="1">
    <citation type="journal article" date="2015" name="Genome Announc.">
        <title>Expanding the biotechnology potential of lactobacilli through comparative genomics of 213 strains and associated genera.</title>
        <authorList>
            <person name="Sun Z."/>
            <person name="Harris H.M."/>
            <person name="McCann A."/>
            <person name="Guo C."/>
            <person name="Argimon S."/>
            <person name="Zhang W."/>
            <person name="Yang X."/>
            <person name="Jeffery I.B."/>
            <person name="Cooney J.C."/>
            <person name="Kagawa T.F."/>
            <person name="Liu W."/>
            <person name="Song Y."/>
            <person name="Salvetti E."/>
            <person name="Wrobel A."/>
            <person name="Rasinkangas P."/>
            <person name="Parkhill J."/>
            <person name="Rea M.C."/>
            <person name="O'Sullivan O."/>
            <person name="Ritari J."/>
            <person name="Douillard F.P."/>
            <person name="Paul Ross R."/>
            <person name="Yang R."/>
            <person name="Briner A.E."/>
            <person name="Felis G.E."/>
            <person name="de Vos W.M."/>
            <person name="Barrangou R."/>
            <person name="Klaenhammer T.R."/>
            <person name="Caufield P.W."/>
            <person name="Cui Y."/>
            <person name="Zhang H."/>
            <person name="O'Toole P.W."/>
        </authorList>
    </citation>
    <scope>NUCLEOTIDE SEQUENCE [LARGE SCALE GENOMIC DNA]</scope>
    <source>
        <strain evidence="9 10">DSM 19674</strain>
    </source>
</reference>
<evidence type="ECO:0000256" key="3">
    <source>
        <dbReference type="ARBA" id="ARBA00022448"/>
    </source>
</evidence>
<dbReference type="GO" id="GO:0005886">
    <property type="term" value="C:plasma membrane"/>
    <property type="evidence" value="ECO:0007669"/>
    <property type="project" value="UniProtKB-SubCell"/>
</dbReference>
<keyword evidence="6 8" id="KW-1133">Transmembrane helix</keyword>
<dbReference type="InterPro" id="IPR002781">
    <property type="entry name" value="TM_pro_TauE-like"/>
</dbReference>
<feature type="transmembrane region" description="Helical" evidence="8">
    <location>
        <begin position="74"/>
        <end position="93"/>
    </location>
</feature>